<evidence type="ECO:0000256" key="6">
    <source>
        <dbReference type="SAM" id="MobiDB-lite"/>
    </source>
</evidence>
<evidence type="ECO:0000256" key="4">
    <source>
        <dbReference type="ARBA" id="ARBA00023157"/>
    </source>
</evidence>
<feature type="compositionally biased region" description="Low complexity" evidence="6">
    <location>
        <begin position="354"/>
        <end position="372"/>
    </location>
</feature>
<accession>A0AAD7Y774</accession>
<feature type="domain" description="Chitin-binding type-2" evidence="8">
    <location>
        <begin position="48"/>
        <end position="104"/>
    </location>
</feature>
<dbReference type="InterPro" id="IPR002557">
    <property type="entry name" value="Chitin-bd_dom"/>
</dbReference>
<dbReference type="SMART" id="SM00494">
    <property type="entry name" value="ChtBD2"/>
    <property type="match status" value="4"/>
</dbReference>
<feature type="region of interest" description="Disordered" evidence="6">
    <location>
        <begin position="201"/>
        <end position="228"/>
    </location>
</feature>
<keyword evidence="5" id="KW-0325">Glycoprotein</keyword>
<gene>
    <name evidence="9" type="ORF">PYW07_011906</name>
</gene>
<dbReference type="PANTHER" id="PTHR23301">
    <property type="entry name" value="CHITIN BINDING PERITROPHIN-A"/>
    <property type="match status" value="1"/>
</dbReference>
<feature type="domain" description="Chitin-binding type-2" evidence="8">
    <location>
        <begin position="481"/>
        <end position="537"/>
    </location>
</feature>
<name>A0AAD7Y774_MYTSE</name>
<feature type="compositionally biased region" description="Polar residues" evidence="6">
    <location>
        <begin position="330"/>
        <end position="341"/>
    </location>
</feature>
<feature type="signal peptide" evidence="7">
    <location>
        <begin position="1"/>
        <end position="16"/>
    </location>
</feature>
<feature type="region of interest" description="Disordered" evidence="6">
    <location>
        <begin position="292"/>
        <end position="428"/>
    </location>
</feature>
<dbReference type="InterPro" id="IPR036508">
    <property type="entry name" value="Chitin-bd_dom_sf"/>
</dbReference>
<feature type="compositionally biased region" description="Low complexity" evidence="6">
    <location>
        <begin position="305"/>
        <end position="325"/>
    </location>
</feature>
<dbReference type="InterPro" id="IPR051940">
    <property type="entry name" value="Chitin_bind-dev_reg"/>
</dbReference>
<feature type="chain" id="PRO_5042282578" description="Chitin-binding type-2 domain-containing protein" evidence="7">
    <location>
        <begin position="17"/>
        <end position="575"/>
    </location>
</feature>
<keyword evidence="2 7" id="KW-0732">Signal</keyword>
<protein>
    <recommendedName>
        <fullName evidence="8">Chitin-binding type-2 domain-containing protein</fullName>
    </recommendedName>
</protein>
<dbReference type="GO" id="GO:0005576">
    <property type="term" value="C:extracellular region"/>
    <property type="evidence" value="ECO:0007669"/>
    <property type="project" value="InterPro"/>
</dbReference>
<comment type="caution">
    <text evidence="9">The sequence shown here is derived from an EMBL/GenBank/DDBJ whole genome shotgun (WGS) entry which is preliminary data.</text>
</comment>
<feature type="domain" description="Chitin-binding type-2" evidence="8">
    <location>
        <begin position="143"/>
        <end position="201"/>
    </location>
</feature>
<feature type="compositionally biased region" description="Polar residues" evidence="6">
    <location>
        <begin position="292"/>
        <end position="304"/>
    </location>
</feature>
<reference evidence="9" key="1">
    <citation type="submission" date="2023-03" db="EMBL/GenBank/DDBJ databases">
        <title>Chromosome-level genomes of two armyworms, Mythimna separata and Mythimna loreyi, provide insights into the biosynthesis and reception of sex pheromones.</title>
        <authorList>
            <person name="Zhao H."/>
        </authorList>
    </citation>
    <scope>NUCLEOTIDE SEQUENCE</scope>
    <source>
        <strain evidence="9">BeijingLab</strain>
        <tissue evidence="9">Pupa</tissue>
    </source>
</reference>
<proteinExistence type="predicted"/>
<evidence type="ECO:0000256" key="1">
    <source>
        <dbReference type="ARBA" id="ARBA00022669"/>
    </source>
</evidence>
<dbReference type="PANTHER" id="PTHR23301:SF0">
    <property type="entry name" value="CHITIN-BINDING TYPE-2 DOMAIN-CONTAINING PROTEIN-RELATED"/>
    <property type="match status" value="1"/>
</dbReference>
<dbReference type="PROSITE" id="PS50940">
    <property type="entry name" value="CHIT_BIND_II"/>
    <property type="match status" value="4"/>
</dbReference>
<dbReference type="Gene3D" id="2.170.140.10">
    <property type="entry name" value="Chitin binding domain"/>
    <property type="match status" value="4"/>
</dbReference>
<dbReference type="SUPFAM" id="SSF57625">
    <property type="entry name" value="Invertebrate chitin-binding proteins"/>
    <property type="match status" value="4"/>
</dbReference>
<keyword evidence="3" id="KW-0677">Repeat</keyword>
<dbReference type="AlphaFoldDB" id="A0AAD7Y774"/>
<evidence type="ECO:0000256" key="3">
    <source>
        <dbReference type="ARBA" id="ARBA00022737"/>
    </source>
</evidence>
<keyword evidence="1" id="KW-0147">Chitin-binding</keyword>
<dbReference type="EMBL" id="JARGEI010000031">
    <property type="protein sequence ID" value="KAJ8704718.1"/>
    <property type="molecule type" value="Genomic_DNA"/>
</dbReference>
<evidence type="ECO:0000256" key="2">
    <source>
        <dbReference type="ARBA" id="ARBA00022729"/>
    </source>
</evidence>
<dbReference type="Proteomes" id="UP001231518">
    <property type="component" value="Chromosome 29"/>
</dbReference>
<feature type="domain" description="Chitin-binding type-2" evidence="8">
    <location>
        <begin position="228"/>
        <end position="286"/>
    </location>
</feature>
<dbReference type="GO" id="GO:0008061">
    <property type="term" value="F:chitin binding"/>
    <property type="evidence" value="ECO:0007669"/>
    <property type="project" value="UniProtKB-KW"/>
</dbReference>
<feature type="region of interest" description="Disordered" evidence="6">
    <location>
        <begin position="440"/>
        <end position="467"/>
    </location>
</feature>
<evidence type="ECO:0000256" key="7">
    <source>
        <dbReference type="SAM" id="SignalP"/>
    </source>
</evidence>
<evidence type="ECO:0000313" key="9">
    <source>
        <dbReference type="EMBL" id="KAJ8704718.1"/>
    </source>
</evidence>
<evidence type="ECO:0000256" key="5">
    <source>
        <dbReference type="ARBA" id="ARBA00023180"/>
    </source>
</evidence>
<dbReference type="Pfam" id="PF01607">
    <property type="entry name" value="CBM_14"/>
    <property type="match status" value="4"/>
</dbReference>
<sequence>MYKTLLFLTALALVQARPNEDAVVSNARVLQVLEEARNSNADDCETLDNGCPVDYTIHKIIPHERDCQLFYLCDKGERVVMPCPHPLYFDAETLRCVWETNCVNSPAPDIDDIIANDPDDTTPAAEVEDTTANGLLDIGEVLENGCPADFHIHHLLPHEECEKFYMCNFGEKVERDCAPGTVFHFEIQVCDWPRNVPRCAGSAGATARPSTPGSEDTTSGPIDWEALPNGCPADPSINHLLPHESVCEKYYACSSGSLIEMDCPTATHFSPSQQKCTWPHEAGCEHWKPCSNPDTGSCGEGSTATPINSTTPEEPTTTTELPSTEDSIIDLSTTPAESTDGNGEVTEPGSPGNETTTEVVDVSTTPEETGTEYPEHISTTPEETGTEYPEDISTTPEETGTEYPEDISTTAVPNNPTTPEEIETEGTTEYITTTSEDFICDTETPTVDPGTTTPEPEQELPGDGTTPAPCPICPTVPISPAEKCKQGCNVAPWAHEECDKYYSCIGDQFRLNNCAEGLHFNPSTLTCDFICNAGCVRNVPQITRHPDGILMFVPNTVNNKMSMVELIGHELTKDL</sequence>
<feature type="compositionally biased region" description="Polar residues" evidence="6">
    <location>
        <begin position="208"/>
        <end position="220"/>
    </location>
</feature>
<keyword evidence="10" id="KW-1185">Reference proteome</keyword>
<keyword evidence="4" id="KW-1015">Disulfide bond</keyword>
<evidence type="ECO:0000259" key="8">
    <source>
        <dbReference type="PROSITE" id="PS50940"/>
    </source>
</evidence>
<evidence type="ECO:0000313" key="10">
    <source>
        <dbReference type="Proteomes" id="UP001231518"/>
    </source>
</evidence>
<organism evidence="9 10">
    <name type="scientific">Mythimna separata</name>
    <name type="common">Oriental armyworm</name>
    <name type="synonym">Pseudaletia separata</name>
    <dbReference type="NCBI Taxonomy" id="271217"/>
    <lineage>
        <taxon>Eukaryota</taxon>
        <taxon>Metazoa</taxon>
        <taxon>Ecdysozoa</taxon>
        <taxon>Arthropoda</taxon>
        <taxon>Hexapoda</taxon>
        <taxon>Insecta</taxon>
        <taxon>Pterygota</taxon>
        <taxon>Neoptera</taxon>
        <taxon>Endopterygota</taxon>
        <taxon>Lepidoptera</taxon>
        <taxon>Glossata</taxon>
        <taxon>Ditrysia</taxon>
        <taxon>Noctuoidea</taxon>
        <taxon>Noctuidae</taxon>
        <taxon>Noctuinae</taxon>
        <taxon>Hadenini</taxon>
        <taxon>Mythimna</taxon>
    </lineage>
</organism>
<feature type="compositionally biased region" description="Low complexity" evidence="6">
    <location>
        <begin position="440"/>
        <end position="455"/>
    </location>
</feature>